<feature type="transmembrane region" description="Helical" evidence="2">
    <location>
        <begin position="36"/>
        <end position="57"/>
    </location>
</feature>
<accession>A0A9P8FNG7</accession>
<feature type="non-terminal residue" evidence="3">
    <location>
        <position position="255"/>
    </location>
</feature>
<keyword evidence="2" id="KW-1133">Transmembrane helix</keyword>
<evidence type="ECO:0000256" key="2">
    <source>
        <dbReference type="SAM" id="Phobius"/>
    </source>
</evidence>
<keyword evidence="2" id="KW-0812">Transmembrane</keyword>
<reference evidence="3" key="2">
    <citation type="submission" date="2021-08" db="EMBL/GenBank/DDBJ databases">
        <authorList>
            <person name="Gostincar C."/>
            <person name="Sun X."/>
            <person name="Song Z."/>
            <person name="Gunde-Cimerman N."/>
        </authorList>
    </citation>
    <scope>NUCLEOTIDE SEQUENCE</scope>
    <source>
        <strain evidence="3">EXF-9298</strain>
    </source>
</reference>
<proteinExistence type="predicted"/>
<feature type="compositionally biased region" description="Basic and acidic residues" evidence="1">
    <location>
        <begin position="140"/>
        <end position="153"/>
    </location>
</feature>
<feature type="transmembrane region" description="Helical" evidence="2">
    <location>
        <begin position="6"/>
        <end position="24"/>
    </location>
</feature>
<comment type="caution">
    <text evidence="3">The sequence shown here is derived from an EMBL/GenBank/DDBJ whole genome shotgun (WGS) entry which is preliminary data.</text>
</comment>
<keyword evidence="4" id="KW-1185">Reference proteome</keyword>
<organism evidence="3 4">
    <name type="scientific">Aureobasidium melanogenum</name>
    <name type="common">Aureobasidium pullulans var. melanogenum</name>
    <dbReference type="NCBI Taxonomy" id="46634"/>
    <lineage>
        <taxon>Eukaryota</taxon>
        <taxon>Fungi</taxon>
        <taxon>Dikarya</taxon>
        <taxon>Ascomycota</taxon>
        <taxon>Pezizomycotina</taxon>
        <taxon>Dothideomycetes</taxon>
        <taxon>Dothideomycetidae</taxon>
        <taxon>Dothideales</taxon>
        <taxon>Saccotheciaceae</taxon>
        <taxon>Aureobasidium</taxon>
    </lineage>
</organism>
<protein>
    <submittedName>
        <fullName evidence="3">Uncharacterized protein</fullName>
    </submittedName>
</protein>
<evidence type="ECO:0000256" key="1">
    <source>
        <dbReference type="SAM" id="MobiDB-lite"/>
    </source>
</evidence>
<dbReference type="EMBL" id="JAHFXS010001290">
    <property type="protein sequence ID" value="KAG9978393.1"/>
    <property type="molecule type" value="Genomic_DNA"/>
</dbReference>
<feature type="region of interest" description="Disordered" evidence="1">
    <location>
        <begin position="140"/>
        <end position="160"/>
    </location>
</feature>
<evidence type="ECO:0000313" key="4">
    <source>
        <dbReference type="Proteomes" id="UP000729357"/>
    </source>
</evidence>
<evidence type="ECO:0000313" key="3">
    <source>
        <dbReference type="EMBL" id="KAG9978393.1"/>
    </source>
</evidence>
<sequence length="255" mass="27797">MAPNNGPPLLLLFYNIVAAVKFGPRLYTSLQLRPSISLILHSITTASLFSAIAFFAIDTSLDVSCLLYKLLGFLLRRMLDYDLETSVVATQWQIPALVVERANWAKSLLGIVIGISASIYIKIKAGGWEAAKRNIAARHDAQTKPSAAKKDLGTAEQGGVPKEADHEPVFLWACWAFMYSSALFESTEWFGTLLGGKEVAESARGKWRMGCTLGAMVVAGAVGLARRRWLAKTKSLQVAEKEHVGEEGAIVSEKQ</sequence>
<gene>
    <name evidence="3" type="ORF">KCU98_g9451</name>
</gene>
<dbReference type="AlphaFoldDB" id="A0A9P8FNG7"/>
<dbReference type="Proteomes" id="UP000729357">
    <property type="component" value="Unassembled WGS sequence"/>
</dbReference>
<name>A0A9P8FNG7_AURME</name>
<keyword evidence="2" id="KW-0472">Membrane</keyword>
<reference evidence="3" key="1">
    <citation type="journal article" date="2021" name="J Fungi (Basel)">
        <title>Virulence traits and population genomics of the black yeast Aureobasidium melanogenum.</title>
        <authorList>
            <person name="Cernosa A."/>
            <person name="Sun X."/>
            <person name="Gostincar C."/>
            <person name="Fang C."/>
            <person name="Gunde-Cimerman N."/>
            <person name="Song Z."/>
        </authorList>
    </citation>
    <scope>NUCLEOTIDE SEQUENCE</scope>
    <source>
        <strain evidence="3">EXF-9298</strain>
    </source>
</reference>